<keyword evidence="1" id="KW-0472">Membrane</keyword>
<evidence type="ECO:0000313" key="2">
    <source>
        <dbReference type="EMBL" id="SFI66948.1"/>
    </source>
</evidence>
<dbReference type="InterPro" id="IPR009476">
    <property type="entry name" value="DUF1097"/>
</dbReference>
<reference evidence="3" key="1">
    <citation type="submission" date="2016-10" db="EMBL/GenBank/DDBJ databases">
        <authorList>
            <person name="Varghese N."/>
            <person name="Submissions S."/>
        </authorList>
    </citation>
    <scope>NUCLEOTIDE SEQUENCE [LARGE SCALE GENOMIC DNA]</scope>
    <source>
        <strain evidence="3">DSM 26471</strain>
    </source>
</reference>
<feature type="transmembrane region" description="Helical" evidence="1">
    <location>
        <begin position="133"/>
        <end position="153"/>
    </location>
</feature>
<proteinExistence type="predicted"/>
<dbReference type="RefSeq" id="WP_090056910.1">
    <property type="nucleotide sequence ID" value="NZ_FORH01000001.1"/>
</dbReference>
<evidence type="ECO:0000256" key="1">
    <source>
        <dbReference type="SAM" id="Phobius"/>
    </source>
</evidence>
<keyword evidence="1" id="KW-1133">Transmembrane helix</keyword>
<organism evidence="2 3">
    <name type="scientific">Celeribacter neptunius</name>
    <dbReference type="NCBI Taxonomy" id="588602"/>
    <lineage>
        <taxon>Bacteria</taxon>
        <taxon>Pseudomonadati</taxon>
        <taxon>Pseudomonadota</taxon>
        <taxon>Alphaproteobacteria</taxon>
        <taxon>Rhodobacterales</taxon>
        <taxon>Roseobacteraceae</taxon>
        <taxon>Celeribacter</taxon>
    </lineage>
</organism>
<protein>
    <recommendedName>
        <fullName evidence="4">DUF1097 domain-containing protein</fullName>
    </recommendedName>
</protein>
<keyword evidence="3" id="KW-1185">Reference proteome</keyword>
<name>A0A1I3K3Q3_9RHOB</name>
<accession>A0A1I3K3Q3</accession>
<dbReference type="OrthoDB" id="7861714at2"/>
<feature type="transmembrane region" description="Helical" evidence="1">
    <location>
        <begin position="54"/>
        <end position="73"/>
    </location>
</feature>
<evidence type="ECO:0008006" key="4">
    <source>
        <dbReference type="Google" id="ProtNLM"/>
    </source>
</evidence>
<dbReference type="AlphaFoldDB" id="A0A1I3K3Q3"/>
<dbReference type="Pfam" id="PF06496">
    <property type="entry name" value="DUF1097"/>
    <property type="match status" value="1"/>
</dbReference>
<dbReference type="EMBL" id="FORH01000001">
    <property type="protein sequence ID" value="SFI66948.1"/>
    <property type="molecule type" value="Genomic_DNA"/>
</dbReference>
<dbReference type="Proteomes" id="UP000199630">
    <property type="component" value="Unassembled WGS sequence"/>
</dbReference>
<sequence>MNLITALAISIGALASVATYLCLGTGLGLQVWALFIGWGAFYHTGGGTASIGKCAVNHAWGAVVATIALFVVATVGGSVAVTSIIVGVSVVALVLGAHIPALATIPAAVYGYAATAAFALLSGVAIGDLAASVQATALVLISLILGTLFGFVSEKAAGLLVGKAPEAEAA</sequence>
<keyword evidence="1" id="KW-0812">Transmembrane</keyword>
<evidence type="ECO:0000313" key="3">
    <source>
        <dbReference type="Proteomes" id="UP000199630"/>
    </source>
</evidence>
<gene>
    <name evidence="2" type="ORF">SAMN04487991_0558</name>
</gene>